<dbReference type="EMBL" id="JANHOG010000317">
    <property type="protein sequence ID" value="KAJ3555587.1"/>
    <property type="molecule type" value="Genomic_DNA"/>
</dbReference>
<dbReference type="Proteomes" id="UP001148662">
    <property type="component" value="Unassembled WGS sequence"/>
</dbReference>
<reference evidence="1" key="1">
    <citation type="submission" date="2022-07" db="EMBL/GenBank/DDBJ databases">
        <title>Genome Sequence of Phlebia brevispora.</title>
        <authorList>
            <person name="Buettner E."/>
        </authorList>
    </citation>
    <scope>NUCLEOTIDE SEQUENCE</scope>
    <source>
        <strain evidence="1">MPL23</strain>
    </source>
</reference>
<accession>A0ACC1T8H0</accession>
<proteinExistence type="predicted"/>
<organism evidence="1 2">
    <name type="scientific">Phlebia brevispora</name>
    <dbReference type="NCBI Taxonomy" id="194682"/>
    <lineage>
        <taxon>Eukaryota</taxon>
        <taxon>Fungi</taxon>
        <taxon>Dikarya</taxon>
        <taxon>Basidiomycota</taxon>
        <taxon>Agaricomycotina</taxon>
        <taxon>Agaricomycetes</taxon>
        <taxon>Polyporales</taxon>
        <taxon>Meruliaceae</taxon>
        <taxon>Phlebia</taxon>
    </lineage>
</organism>
<comment type="caution">
    <text evidence="1">The sequence shown here is derived from an EMBL/GenBank/DDBJ whole genome shotgun (WGS) entry which is preliminary data.</text>
</comment>
<gene>
    <name evidence="1" type="ORF">NM688_g2493</name>
</gene>
<name>A0ACC1T8H0_9APHY</name>
<evidence type="ECO:0000313" key="2">
    <source>
        <dbReference type="Proteomes" id="UP001148662"/>
    </source>
</evidence>
<sequence>MPQKAEKKAKPQKREKLFHPQSRKADQLVRAQHRKSKLEDLTKARKKKQSKQVDILSFFYDHLPPEGVASLTLPELHSIIRDVWLTRHDAELEEEKKSRRKGRPKSAREENLEAVKLTEAEHYRTGFEVIDLTDVANVALFRQWDRKDAAFIKQLRYIRVCSSLPDVFTLSRPGLHPSLKKADTITSEDTEMAVDEDEAPLLLEPPSRFSSTIMTMDEIPA</sequence>
<protein>
    <submittedName>
        <fullName evidence="1">Uncharacterized protein</fullName>
    </submittedName>
</protein>
<keyword evidence="2" id="KW-1185">Reference proteome</keyword>
<evidence type="ECO:0000313" key="1">
    <source>
        <dbReference type="EMBL" id="KAJ3555587.1"/>
    </source>
</evidence>